<dbReference type="EMBL" id="CM035443">
    <property type="protein sequence ID" value="KAH7278891.1"/>
    <property type="molecule type" value="Genomic_DNA"/>
</dbReference>
<comment type="caution">
    <text evidence="1">The sequence shown here is derived from an EMBL/GenBank/DDBJ whole genome shotgun (WGS) entry which is preliminary data.</text>
</comment>
<accession>A0A8T2Q6F2</accession>
<reference evidence="1" key="1">
    <citation type="submission" date="2021-08" db="EMBL/GenBank/DDBJ databases">
        <title>WGS assembly of Ceratopteris richardii.</title>
        <authorList>
            <person name="Marchant D.B."/>
            <person name="Chen G."/>
            <person name="Jenkins J."/>
            <person name="Shu S."/>
            <person name="Leebens-Mack J."/>
            <person name="Grimwood J."/>
            <person name="Schmutz J."/>
            <person name="Soltis P."/>
            <person name="Soltis D."/>
            <person name="Chen Z.-H."/>
        </authorList>
    </citation>
    <scope>NUCLEOTIDE SEQUENCE</scope>
    <source>
        <strain evidence="1">Whitten #5841</strain>
        <tissue evidence="1">Leaf</tissue>
    </source>
</reference>
<protein>
    <submittedName>
        <fullName evidence="1">Uncharacterized protein</fullName>
    </submittedName>
</protein>
<keyword evidence="2" id="KW-1185">Reference proteome</keyword>
<sequence length="102" mass="11739">MRTLRCEPSRLCHVRFTFFVRASFDGGNHRWLGIEFCMFTLAKRLSTSRSLSSQEAAIHWQSGAAIFNNLWAYSTPIFCTEFKVVPCVGLGSLLNRRFIIFL</sequence>
<evidence type="ECO:0000313" key="1">
    <source>
        <dbReference type="EMBL" id="KAH7278891.1"/>
    </source>
</evidence>
<dbReference type="Proteomes" id="UP000825935">
    <property type="component" value="Chromosome 38"/>
</dbReference>
<proteinExistence type="predicted"/>
<dbReference type="AlphaFoldDB" id="A0A8T2Q6F2"/>
<organism evidence="1 2">
    <name type="scientific">Ceratopteris richardii</name>
    <name type="common">Triangle waterfern</name>
    <dbReference type="NCBI Taxonomy" id="49495"/>
    <lineage>
        <taxon>Eukaryota</taxon>
        <taxon>Viridiplantae</taxon>
        <taxon>Streptophyta</taxon>
        <taxon>Embryophyta</taxon>
        <taxon>Tracheophyta</taxon>
        <taxon>Polypodiopsida</taxon>
        <taxon>Polypodiidae</taxon>
        <taxon>Polypodiales</taxon>
        <taxon>Pteridineae</taxon>
        <taxon>Pteridaceae</taxon>
        <taxon>Parkerioideae</taxon>
        <taxon>Ceratopteris</taxon>
    </lineage>
</organism>
<evidence type="ECO:0000313" key="2">
    <source>
        <dbReference type="Proteomes" id="UP000825935"/>
    </source>
</evidence>
<gene>
    <name evidence="1" type="ORF">KP509_38G062900</name>
</gene>
<name>A0A8T2Q6F2_CERRI</name>